<evidence type="ECO:0000313" key="2">
    <source>
        <dbReference type="Proteomes" id="UP000327013"/>
    </source>
</evidence>
<sequence>MGQDSDLVQLRKDLKQLQDDSITRDQQFQEMNKRQDRLEVKLDERFDQLLSYMKEFTRTPEQKEKSLSFDSMEGNFGSTSKGGFHAGDGGGFQRLKIASAEECQEIENIDNLEQEEEEENNPTLTCVEEDVTVSGSCSLSMVSENSSLCGEEILLLEDSCAICWNCNRSSNSCPNR</sequence>
<name>A0A5N6KSG0_9ROSI</name>
<dbReference type="Proteomes" id="UP000327013">
    <property type="component" value="Unassembled WGS sequence"/>
</dbReference>
<organism evidence="1 2">
    <name type="scientific">Carpinus fangiana</name>
    <dbReference type="NCBI Taxonomy" id="176857"/>
    <lineage>
        <taxon>Eukaryota</taxon>
        <taxon>Viridiplantae</taxon>
        <taxon>Streptophyta</taxon>
        <taxon>Embryophyta</taxon>
        <taxon>Tracheophyta</taxon>
        <taxon>Spermatophyta</taxon>
        <taxon>Magnoliopsida</taxon>
        <taxon>eudicotyledons</taxon>
        <taxon>Gunneridae</taxon>
        <taxon>Pentapetalae</taxon>
        <taxon>rosids</taxon>
        <taxon>fabids</taxon>
        <taxon>Fagales</taxon>
        <taxon>Betulaceae</taxon>
        <taxon>Carpinus</taxon>
    </lineage>
</organism>
<dbReference type="EMBL" id="VIBQ01000011">
    <property type="protein sequence ID" value="KAB8340724.1"/>
    <property type="molecule type" value="Genomic_DNA"/>
</dbReference>
<accession>A0A5N6KSG0</accession>
<reference evidence="1 2" key="1">
    <citation type="submission" date="2019-06" db="EMBL/GenBank/DDBJ databases">
        <title>A chromosomal-level reference genome of Carpinus fangiana (Coryloideae, Betulaceae).</title>
        <authorList>
            <person name="Yang X."/>
            <person name="Wang Z."/>
            <person name="Zhang L."/>
            <person name="Hao G."/>
            <person name="Liu J."/>
            <person name="Yang Y."/>
        </authorList>
    </citation>
    <scope>NUCLEOTIDE SEQUENCE [LARGE SCALE GENOMIC DNA]</scope>
    <source>
        <strain evidence="1">Cfa_2016G</strain>
        <tissue evidence="1">Leaf</tissue>
    </source>
</reference>
<proteinExistence type="predicted"/>
<comment type="caution">
    <text evidence="1">The sequence shown here is derived from an EMBL/GenBank/DDBJ whole genome shotgun (WGS) entry which is preliminary data.</text>
</comment>
<protein>
    <submittedName>
        <fullName evidence="1">Uncharacterized protein</fullName>
    </submittedName>
</protein>
<evidence type="ECO:0000313" key="1">
    <source>
        <dbReference type="EMBL" id="KAB8340724.1"/>
    </source>
</evidence>
<dbReference type="AlphaFoldDB" id="A0A5N6KSG0"/>
<keyword evidence="2" id="KW-1185">Reference proteome</keyword>
<gene>
    <name evidence="1" type="ORF">FH972_022287</name>
</gene>